<dbReference type="InterPro" id="IPR027409">
    <property type="entry name" value="GroEL-like_apical_dom_sf"/>
</dbReference>
<dbReference type="PROSITE" id="PS00751">
    <property type="entry name" value="TCP1_2"/>
    <property type="match status" value="1"/>
</dbReference>
<dbReference type="GO" id="GO:0051082">
    <property type="term" value="F:unfolded protein binding"/>
    <property type="evidence" value="ECO:0007669"/>
    <property type="project" value="InterPro"/>
</dbReference>
<dbReference type="Gene3D" id="3.30.260.10">
    <property type="entry name" value="TCP-1-like chaperonin intermediate domain"/>
    <property type="match status" value="1"/>
</dbReference>
<dbReference type="GO" id="GO:0016887">
    <property type="term" value="F:ATP hydrolysis activity"/>
    <property type="evidence" value="ECO:0007669"/>
    <property type="project" value="InterPro"/>
</dbReference>
<keyword evidence="2" id="KW-0547">Nucleotide-binding</keyword>
<evidence type="ECO:0000256" key="4">
    <source>
        <dbReference type="ARBA" id="ARBA00023186"/>
    </source>
</evidence>
<reference evidence="5" key="1">
    <citation type="submission" date="2013-08" db="EMBL/GenBank/DDBJ databases">
        <authorList>
            <person name="Mendez C."/>
            <person name="Richter M."/>
            <person name="Ferrer M."/>
            <person name="Sanchez J."/>
        </authorList>
    </citation>
    <scope>NUCLEOTIDE SEQUENCE</scope>
</reference>
<dbReference type="InterPro" id="IPR002423">
    <property type="entry name" value="Cpn60/GroEL/TCP-1"/>
</dbReference>
<keyword evidence="3" id="KW-0067">ATP-binding</keyword>
<dbReference type="InterPro" id="IPR027410">
    <property type="entry name" value="TCP-1-like_intermed_sf"/>
</dbReference>
<reference evidence="5" key="2">
    <citation type="journal article" date="2014" name="ISME J.">
        <title>Microbial stratification in low pH oxic and suboxic macroscopic growths along an acid mine drainage.</title>
        <authorList>
            <person name="Mendez-Garcia C."/>
            <person name="Mesa V."/>
            <person name="Sprenger R.R."/>
            <person name="Richter M."/>
            <person name="Diez M.S."/>
            <person name="Solano J."/>
            <person name="Bargiela R."/>
            <person name="Golyshina O.V."/>
            <person name="Manteca A."/>
            <person name="Ramos J.L."/>
            <person name="Gallego J.R."/>
            <person name="Llorente I."/>
            <person name="Martins Dos Santos V.A."/>
            <person name="Jensen O.N."/>
            <person name="Pelaez A.I."/>
            <person name="Sanchez J."/>
            <person name="Ferrer M."/>
        </authorList>
    </citation>
    <scope>NUCLEOTIDE SEQUENCE</scope>
</reference>
<dbReference type="SUPFAM" id="SSF54849">
    <property type="entry name" value="GroEL-intermediate domain like"/>
    <property type="match status" value="1"/>
</dbReference>
<evidence type="ECO:0000256" key="2">
    <source>
        <dbReference type="ARBA" id="ARBA00022741"/>
    </source>
</evidence>
<comment type="similarity">
    <text evidence="1">Belongs to the TCP-1 chaperonin family.</text>
</comment>
<dbReference type="SUPFAM" id="SSF48592">
    <property type="entry name" value="GroEL equatorial domain-like"/>
    <property type="match status" value="1"/>
</dbReference>
<dbReference type="GO" id="GO:0005524">
    <property type="term" value="F:ATP binding"/>
    <property type="evidence" value="ECO:0007669"/>
    <property type="project" value="UniProtKB-KW"/>
</dbReference>
<dbReference type="InterPro" id="IPR027413">
    <property type="entry name" value="GROEL-like_equatorial_sf"/>
</dbReference>
<dbReference type="Gene3D" id="1.10.560.10">
    <property type="entry name" value="GroEL-like equatorial domain"/>
    <property type="match status" value="1"/>
</dbReference>
<dbReference type="InterPro" id="IPR002194">
    <property type="entry name" value="Chaperonin_TCP-1_CS"/>
</dbReference>
<dbReference type="PANTHER" id="PTHR11353">
    <property type="entry name" value="CHAPERONIN"/>
    <property type="match status" value="1"/>
</dbReference>
<dbReference type="GO" id="GO:0140662">
    <property type="term" value="F:ATP-dependent protein folding chaperone"/>
    <property type="evidence" value="ECO:0007669"/>
    <property type="project" value="InterPro"/>
</dbReference>
<dbReference type="AlphaFoldDB" id="T0YJ88"/>
<organism evidence="5">
    <name type="scientific">mine drainage metagenome</name>
    <dbReference type="NCBI Taxonomy" id="410659"/>
    <lineage>
        <taxon>unclassified sequences</taxon>
        <taxon>metagenomes</taxon>
        <taxon>ecological metagenomes</taxon>
    </lineage>
</organism>
<dbReference type="Pfam" id="PF00118">
    <property type="entry name" value="Cpn60_TCP1"/>
    <property type="match status" value="1"/>
</dbReference>
<dbReference type="PRINTS" id="PR00304">
    <property type="entry name" value="TCOMPLEXTCP1"/>
</dbReference>
<name>T0YJ88_9ZZZZ</name>
<comment type="caution">
    <text evidence="5">The sequence shown here is derived from an EMBL/GenBank/DDBJ whole genome shotgun (WGS) entry which is preliminary data.</text>
</comment>
<evidence type="ECO:0000256" key="1">
    <source>
        <dbReference type="ARBA" id="ARBA00008020"/>
    </source>
</evidence>
<gene>
    <name evidence="5" type="ORF">B1B_17552</name>
</gene>
<accession>T0YJ88</accession>
<evidence type="ECO:0000313" key="5">
    <source>
        <dbReference type="EMBL" id="EQD33233.1"/>
    </source>
</evidence>
<protein>
    <submittedName>
        <fullName evidence="5">Thermosome, subunit alpha</fullName>
    </submittedName>
</protein>
<proteinExistence type="inferred from homology"/>
<dbReference type="EMBL" id="AUZY01011725">
    <property type="protein sequence ID" value="EQD33233.1"/>
    <property type="molecule type" value="Genomic_DNA"/>
</dbReference>
<dbReference type="Gene3D" id="3.50.7.10">
    <property type="entry name" value="GroEL"/>
    <property type="match status" value="1"/>
</dbReference>
<dbReference type="PROSITE" id="PS00750">
    <property type="entry name" value="TCP1_1"/>
    <property type="match status" value="1"/>
</dbReference>
<dbReference type="InterPro" id="IPR017998">
    <property type="entry name" value="Chaperone_TCP-1"/>
</dbReference>
<keyword evidence="4" id="KW-0143">Chaperone</keyword>
<dbReference type="PROSITE" id="PS00995">
    <property type="entry name" value="TCP1_3"/>
    <property type="match status" value="1"/>
</dbReference>
<evidence type="ECO:0000256" key="3">
    <source>
        <dbReference type="ARBA" id="ARBA00022840"/>
    </source>
</evidence>
<sequence>MVLPEGATRLLGRDAQRTNIAVAVAVANVVKTTLGPKGMDKMLVSDLGDIVITNDGATILDEMNVEHPVAKIMVNVAKTQDKEVGDGTTSVVIIAGGLLKGADELIEQGIHPTIIIHGYKMAASKAEELLQKKYSDKVEISDDSLLEKIAMVSLGSKNVGEEETKRHLSKMVITAVRAVMEKNQSKYVVDRDFIKIEKKAGGSIADTELISGVVIDKEVCHPGMPKISSEPEDSTA</sequence>